<evidence type="ECO:0000256" key="7">
    <source>
        <dbReference type="SAM" id="Phobius"/>
    </source>
</evidence>
<dbReference type="InterPro" id="IPR013833">
    <property type="entry name" value="Cyt_c_oxidase_su3_a-hlx"/>
</dbReference>
<feature type="transmembrane region" description="Helical" evidence="7">
    <location>
        <begin position="85"/>
        <end position="102"/>
    </location>
</feature>
<dbReference type="Gene3D" id="1.20.120.80">
    <property type="entry name" value="Cytochrome c oxidase, subunit III, four-helix bundle"/>
    <property type="match status" value="1"/>
</dbReference>
<evidence type="ECO:0000313" key="10">
    <source>
        <dbReference type="Proteomes" id="UP000294614"/>
    </source>
</evidence>
<organism evidence="9 10">
    <name type="scientific">Seleniivibrio woodruffii</name>
    <dbReference type="NCBI Taxonomy" id="1078050"/>
    <lineage>
        <taxon>Bacteria</taxon>
        <taxon>Pseudomonadati</taxon>
        <taxon>Deferribacterota</taxon>
        <taxon>Deferribacteres</taxon>
        <taxon>Deferribacterales</taxon>
        <taxon>Geovibrionaceae</taxon>
        <taxon>Seleniivibrio</taxon>
    </lineage>
</organism>
<dbReference type="InterPro" id="IPR000298">
    <property type="entry name" value="Cyt_c_oxidase-like_su3"/>
</dbReference>
<comment type="similarity">
    <text evidence="2 6">Belongs to the cytochrome c oxidase subunit 3 family.</text>
</comment>
<comment type="caution">
    <text evidence="9">The sequence shown here is derived from an EMBL/GenBank/DDBJ whole genome shotgun (WGS) entry which is preliminary data.</text>
</comment>
<keyword evidence="5 7" id="KW-0472">Membrane</keyword>
<dbReference type="AlphaFoldDB" id="A0A4V2PRW4"/>
<dbReference type="GO" id="GO:0004129">
    <property type="term" value="F:cytochrome-c oxidase activity"/>
    <property type="evidence" value="ECO:0007669"/>
    <property type="project" value="InterPro"/>
</dbReference>
<evidence type="ECO:0000256" key="5">
    <source>
        <dbReference type="ARBA" id="ARBA00023136"/>
    </source>
</evidence>
<feature type="transmembrane region" description="Helical" evidence="7">
    <location>
        <begin position="132"/>
        <end position="160"/>
    </location>
</feature>
<dbReference type="InterPro" id="IPR035973">
    <property type="entry name" value="Cyt_c_oxidase_su3-like_sf"/>
</dbReference>
<feature type="transmembrane region" description="Helical" evidence="7">
    <location>
        <begin position="12"/>
        <end position="34"/>
    </location>
</feature>
<sequence>MSNHVHKDYAGAKLGMWLFLFTEVLLFGGMFVLYSAYFHEYPREFHIGGKQLDVVIGTLNTVVLLLSSFSIAAAITYIQQGKKKLALIYTYLTIGAAFIFLVNKTIEWRAKFHHGIWPDSPHLRELSHGENIFFGLYFLMTGLHALHVIIGMVVLSVMVYFLKKDVINQQDFVKLENAGLYWHIVDLIWIFLFPLFYLVL</sequence>
<feature type="transmembrane region" description="Helical" evidence="7">
    <location>
        <begin position="180"/>
        <end position="199"/>
    </location>
</feature>
<dbReference type="GO" id="GO:0005886">
    <property type="term" value="C:plasma membrane"/>
    <property type="evidence" value="ECO:0007669"/>
    <property type="project" value="UniProtKB-SubCell"/>
</dbReference>
<comment type="subcellular location">
    <subcellularLocation>
        <location evidence="6">Cell membrane</location>
        <topology evidence="6">Multi-pass membrane protein</topology>
    </subcellularLocation>
    <subcellularLocation>
        <location evidence="1">Membrane</location>
        <topology evidence="1">Multi-pass membrane protein</topology>
    </subcellularLocation>
</comment>
<keyword evidence="10" id="KW-1185">Reference proteome</keyword>
<protein>
    <submittedName>
        <fullName evidence="9">Cytochrome c oxidase subunit 3</fullName>
    </submittedName>
</protein>
<dbReference type="PROSITE" id="PS50253">
    <property type="entry name" value="COX3"/>
    <property type="match status" value="1"/>
</dbReference>
<evidence type="ECO:0000256" key="2">
    <source>
        <dbReference type="ARBA" id="ARBA00010581"/>
    </source>
</evidence>
<dbReference type="PANTHER" id="PTHR11403:SF6">
    <property type="entry name" value="NITRIC OXIDE REDUCTASE SUBUNIT E"/>
    <property type="match status" value="1"/>
</dbReference>
<evidence type="ECO:0000256" key="3">
    <source>
        <dbReference type="ARBA" id="ARBA00022692"/>
    </source>
</evidence>
<evidence type="ECO:0000313" key="9">
    <source>
        <dbReference type="EMBL" id="TCK60401.1"/>
    </source>
</evidence>
<dbReference type="CDD" id="cd02862">
    <property type="entry name" value="NorE_like"/>
    <property type="match status" value="1"/>
</dbReference>
<keyword evidence="4 7" id="KW-1133">Transmembrane helix</keyword>
<evidence type="ECO:0000256" key="1">
    <source>
        <dbReference type="ARBA" id="ARBA00004141"/>
    </source>
</evidence>
<evidence type="ECO:0000256" key="4">
    <source>
        <dbReference type="ARBA" id="ARBA00022989"/>
    </source>
</evidence>
<gene>
    <name evidence="9" type="ORF">C8D98_1274</name>
</gene>
<proteinExistence type="inferred from homology"/>
<accession>A0A4V2PRW4</accession>
<dbReference type="EMBL" id="SMGG01000004">
    <property type="protein sequence ID" value="TCK60401.1"/>
    <property type="molecule type" value="Genomic_DNA"/>
</dbReference>
<dbReference type="SUPFAM" id="SSF81452">
    <property type="entry name" value="Cytochrome c oxidase subunit III-like"/>
    <property type="match status" value="1"/>
</dbReference>
<reference evidence="9 10" key="1">
    <citation type="submission" date="2019-03" db="EMBL/GenBank/DDBJ databases">
        <title>Genomic Encyclopedia of Type Strains, Phase IV (KMG-IV): sequencing the most valuable type-strain genomes for metagenomic binning, comparative biology and taxonomic classification.</title>
        <authorList>
            <person name="Goeker M."/>
        </authorList>
    </citation>
    <scope>NUCLEOTIDE SEQUENCE [LARGE SCALE GENOMIC DNA]</scope>
    <source>
        <strain evidence="9 10">DSM 24984</strain>
    </source>
</reference>
<keyword evidence="3 6" id="KW-0812">Transmembrane</keyword>
<dbReference type="Proteomes" id="UP000294614">
    <property type="component" value="Unassembled WGS sequence"/>
</dbReference>
<evidence type="ECO:0000256" key="6">
    <source>
        <dbReference type="RuleBase" id="RU003376"/>
    </source>
</evidence>
<name>A0A4V2PRW4_9BACT</name>
<dbReference type="Pfam" id="PF00510">
    <property type="entry name" value="COX3"/>
    <property type="match status" value="1"/>
</dbReference>
<evidence type="ECO:0000259" key="8">
    <source>
        <dbReference type="PROSITE" id="PS50253"/>
    </source>
</evidence>
<dbReference type="InterPro" id="IPR024791">
    <property type="entry name" value="Cyt_c/ubiquinol_Oxase_su3"/>
</dbReference>
<dbReference type="PANTHER" id="PTHR11403">
    <property type="entry name" value="CYTOCHROME C OXIDASE SUBUNIT III"/>
    <property type="match status" value="1"/>
</dbReference>
<feature type="domain" description="Heme-copper oxidase subunit III family profile" evidence="8">
    <location>
        <begin position="1"/>
        <end position="200"/>
    </location>
</feature>
<dbReference type="RefSeq" id="WP_132873084.1">
    <property type="nucleotide sequence ID" value="NZ_JAJUHT010000007.1"/>
</dbReference>
<dbReference type="GO" id="GO:0019646">
    <property type="term" value="P:aerobic electron transport chain"/>
    <property type="evidence" value="ECO:0007669"/>
    <property type="project" value="InterPro"/>
</dbReference>
<feature type="transmembrane region" description="Helical" evidence="7">
    <location>
        <begin position="54"/>
        <end position="78"/>
    </location>
</feature>
<dbReference type="OrthoDB" id="9810850at2"/>